<keyword evidence="9 10" id="KW-0496">Mitochondrion</keyword>
<keyword evidence="9" id="KW-1278">Translocase</keyword>
<dbReference type="GO" id="GO:0031966">
    <property type="term" value="C:mitochondrial membrane"/>
    <property type="evidence" value="ECO:0007669"/>
    <property type="project" value="UniProtKB-SubCell"/>
</dbReference>
<evidence type="ECO:0000256" key="3">
    <source>
        <dbReference type="ARBA" id="ARBA00021007"/>
    </source>
</evidence>
<protein>
    <recommendedName>
        <fullName evidence="3 9">NADH-ubiquinone oxidoreductase chain 3</fullName>
        <ecNumber evidence="9">7.1.1.2</ecNumber>
    </recommendedName>
</protein>
<evidence type="ECO:0000256" key="2">
    <source>
        <dbReference type="ARBA" id="ARBA00008472"/>
    </source>
</evidence>
<dbReference type="RefSeq" id="YP_009114571.1">
    <property type="nucleotide sequence ID" value="NC_026081.1"/>
</dbReference>
<dbReference type="Gene3D" id="1.20.58.1610">
    <property type="entry name" value="NADH:ubiquinone/plastoquinone oxidoreductase, chain 3"/>
    <property type="match status" value="1"/>
</dbReference>
<evidence type="ECO:0000313" key="10">
    <source>
        <dbReference type="EMBL" id="AID49108.1"/>
    </source>
</evidence>
<reference evidence="10" key="1">
    <citation type="journal article" date="2015" name="Gene">
        <title>The complete mitochondrial DNA of Tegillarca granosa and comparative mitogenomic analyses of three Arcidae species.</title>
        <authorList>
            <person name="Sun S."/>
            <person name="Kong L."/>
            <person name="Yu H."/>
            <person name="Li Q."/>
        </authorList>
    </citation>
    <scope>NUCLEOTIDE SEQUENCE</scope>
</reference>
<comment type="function">
    <text evidence="9">Core subunit of the mitochondrial membrane respiratory chain NADH dehydrogenase (Complex I) which catalyzes electron transfer from NADH through the respiratory chain, using ubiquinone as an electron acceptor. Essential for the catalytic activity of complex I.</text>
</comment>
<dbReference type="InterPro" id="IPR000440">
    <property type="entry name" value="NADH_UbQ/plastoQ_OxRdtase_su3"/>
</dbReference>
<dbReference type="PANTHER" id="PTHR11058:SF9">
    <property type="entry name" value="NADH-UBIQUINONE OXIDOREDUCTASE CHAIN 3"/>
    <property type="match status" value="1"/>
</dbReference>
<keyword evidence="9" id="KW-0249">Electron transport</keyword>
<feature type="transmembrane region" description="Helical" evidence="9">
    <location>
        <begin position="105"/>
        <end position="123"/>
    </location>
</feature>
<evidence type="ECO:0000256" key="5">
    <source>
        <dbReference type="ARBA" id="ARBA00022692"/>
    </source>
</evidence>
<dbReference type="GO" id="GO:0008137">
    <property type="term" value="F:NADH dehydrogenase (ubiquinone) activity"/>
    <property type="evidence" value="ECO:0007669"/>
    <property type="project" value="UniProtKB-UniRule"/>
</dbReference>
<evidence type="ECO:0000256" key="9">
    <source>
        <dbReference type="RuleBase" id="RU003640"/>
    </source>
</evidence>
<name>A0A0A7CID8_TEGGR</name>
<evidence type="ECO:0000256" key="1">
    <source>
        <dbReference type="ARBA" id="ARBA00004370"/>
    </source>
</evidence>
<keyword evidence="7 9" id="KW-0472">Membrane</keyword>
<keyword evidence="6 9" id="KW-1133">Transmembrane helix</keyword>
<sequence>MNTVRIGFFVSVLLSMVFCWELAGVGMMTCLLYCLSLVLGYRGGSQFREKSSPYECGFEPIGGARSSFSLRFFLLAMVFMIFDVEVVLLFPAMAGMMMDFVPVSVYFQGFFFFLILLLLGLWFEWSEGSLEWL</sequence>
<keyword evidence="9" id="KW-0830">Ubiquinone</keyword>
<dbReference type="CTD" id="4537"/>
<feature type="transmembrane region" description="Helical" evidence="9">
    <location>
        <begin position="72"/>
        <end position="93"/>
    </location>
</feature>
<dbReference type="EC" id="7.1.1.2" evidence="9"/>
<dbReference type="AlphaFoldDB" id="A0A0A7CID8"/>
<comment type="catalytic activity">
    <reaction evidence="8 9">
        <text>a ubiquinone + NADH + 5 H(+)(in) = a ubiquinol + NAD(+) + 4 H(+)(out)</text>
        <dbReference type="Rhea" id="RHEA:29091"/>
        <dbReference type="Rhea" id="RHEA-COMP:9565"/>
        <dbReference type="Rhea" id="RHEA-COMP:9566"/>
        <dbReference type="ChEBI" id="CHEBI:15378"/>
        <dbReference type="ChEBI" id="CHEBI:16389"/>
        <dbReference type="ChEBI" id="CHEBI:17976"/>
        <dbReference type="ChEBI" id="CHEBI:57540"/>
        <dbReference type="ChEBI" id="CHEBI:57945"/>
        <dbReference type="EC" id="7.1.1.2"/>
    </reaction>
</comment>
<evidence type="ECO:0000256" key="8">
    <source>
        <dbReference type="ARBA" id="ARBA00049551"/>
    </source>
</evidence>
<organism evidence="10">
    <name type="scientific">Tegillarca granosa</name>
    <name type="common">Malaysian cockle</name>
    <name type="synonym">Anadara granosa</name>
    <dbReference type="NCBI Taxonomy" id="220873"/>
    <lineage>
        <taxon>Eukaryota</taxon>
        <taxon>Metazoa</taxon>
        <taxon>Spiralia</taxon>
        <taxon>Lophotrochozoa</taxon>
        <taxon>Mollusca</taxon>
        <taxon>Bivalvia</taxon>
        <taxon>Autobranchia</taxon>
        <taxon>Pteriomorphia</taxon>
        <taxon>Arcoida</taxon>
        <taxon>Arcoidea</taxon>
        <taxon>Arcidae</taxon>
        <taxon>Tegillarca</taxon>
    </lineage>
</organism>
<dbReference type="GO" id="GO:0030964">
    <property type="term" value="C:NADH dehydrogenase complex"/>
    <property type="evidence" value="ECO:0007669"/>
    <property type="project" value="TreeGrafter"/>
</dbReference>
<dbReference type="GeneID" id="22833081"/>
<comment type="subcellular location">
    <subcellularLocation>
        <location evidence="1">Membrane</location>
    </subcellularLocation>
    <subcellularLocation>
        <location evidence="9">Mitochondrion membrane</location>
        <topology evidence="9">Multi-pass membrane protein</topology>
    </subcellularLocation>
</comment>
<evidence type="ECO:0000256" key="4">
    <source>
        <dbReference type="ARBA" id="ARBA00022448"/>
    </source>
</evidence>
<keyword evidence="5 9" id="KW-0812">Transmembrane</keyword>
<accession>A0A0A7CID8</accession>
<dbReference type="Pfam" id="PF00507">
    <property type="entry name" value="Oxidored_q4"/>
    <property type="match status" value="1"/>
</dbReference>
<feature type="transmembrane region" description="Helical" evidence="9">
    <location>
        <begin position="6"/>
        <end position="39"/>
    </location>
</feature>
<keyword evidence="9" id="KW-0679">Respiratory chain</keyword>
<comment type="similarity">
    <text evidence="2 9">Belongs to the complex I subunit 3 family.</text>
</comment>
<dbReference type="EMBL" id="KJ607173">
    <property type="protein sequence ID" value="AID49108.1"/>
    <property type="molecule type" value="Genomic_DNA"/>
</dbReference>
<proteinExistence type="inferred from homology"/>
<dbReference type="PANTHER" id="PTHR11058">
    <property type="entry name" value="NADH-UBIQUINONE OXIDOREDUCTASE CHAIN 3"/>
    <property type="match status" value="1"/>
</dbReference>
<dbReference type="InterPro" id="IPR038430">
    <property type="entry name" value="NDAH_ubi_oxred_su3_sf"/>
</dbReference>
<geneLocation type="mitochondrion" evidence="10"/>
<gene>
    <name evidence="10" type="primary">ND3</name>
</gene>
<keyword evidence="4 9" id="KW-0813">Transport</keyword>
<evidence type="ECO:0000256" key="6">
    <source>
        <dbReference type="ARBA" id="ARBA00022989"/>
    </source>
</evidence>
<evidence type="ECO:0000256" key="7">
    <source>
        <dbReference type="ARBA" id="ARBA00023136"/>
    </source>
</evidence>
<keyword evidence="9" id="KW-0520">NAD</keyword>